<dbReference type="Gene3D" id="3.40.1050.10">
    <property type="entry name" value="Carbonic anhydrase"/>
    <property type="match status" value="1"/>
</dbReference>
<feature type="binding site" evidence="9">
    <location>
        <position position="61"/>
    </location>
    <ligand>
        <name>Zn(2+)</name>
        <dbReference type="ChEBI" id="CHEBI:29105"/>
    </ligand>
</feature>
<evidence type="ECO:0000256" key="4">
    <source>
        <dbReference type="ARBA" id="ARBA00022723"/>
    </source>
</evidence>
<evidence type="ECO:0000256" key="6">
    <source>
        <dbReference type="ARBA" id="ARBA00023239"/>
    </source>
</evidence>
<dbReference type="EC" id="4.2.1.1" evidence="2 10"/>
<dbReference type="AlphaFoldDB" id="A0A6G0XE07"/>
<evidence type="ECO:0000256" key="5">
    <source>
        <dbReference type="ARBA" id="ARBA00022833"/>
    </source>
</evidence>
<dbReference type="PANTHER" id="PTHR11002:SF76">
    <property type="entry name" value="CARBONIC ANHYDRASE"/>
    <property type="match status" value="1"/>
</dbReference>
<dbReference type="PANTHER" id="PTHR11002">
    <property type="entry name" value="CARBONIC ANHYDRASE"/>
    <property type="match status" value="1"/>
</dbReference>
<gene>
    <name evidence="11" type="ORF">Ae201684_005795</name>
</gene>
<comment type="function">
    <text evidence="10">Reversible hydration of carbon dioxide.</text>
</comment>
<keyword evidence="12" id="KW-1185">Reference proteome</keyword>
<dbReference type="FunFam" id="3.40.1050.10:FF:000001">
    <property type="entry name" value="Carbonic anhydrase"/>
    <property type="match status" value="1"/>
</dbReference>
<evidence type="ECO:0000256" key="3">
    <source>
        <dbReference type="ARBA" id="ARBA00014628"/>
    </source>
</evidence>
<sequence>MDYHTVDPPMSPRVRVHSGERGLTQLLERNRAWSASMHAKDSNYFTRLSQQQSPDILWIGCSDSRVPANEIVDLAPGEIFVHRNIANQVIATDMNCLSVLEYAVKYLQVRHIIVCGHYGCGGVNAALSQREYGVVDNWLRSIKDLYIKKIETFQHLPDQEAKSDLLCEANVARSVYNICHTRIVQKAWEDGHALSVHGWCYRLEDGIIRDLNTCISSEKQVETIYRRMMDKSKPEA</sequence>
<dbReference type="InterPro" id="IPR015892">
    <property type="entry name" value="Carbonic_anhydrase_CS"/>
</dbReference>
<accession>A0A6G0XE07</accession>
<feature type="binding site" evidence="9">
    <location>
        <position position="117"/>
    </location>
    <ligand>
        <name>Zn(2+)</name>
        <dbReference type="ChEBI" id="CHEBI:29105"/>
    </ligand>
</feature>
<dbReference type="VEuPathDB" id="FungiDB:AeMF1_015370"/>
<feature type="binding site" evidence="9">
    <location>
        <position position="120"/>
    </location>
    <ligand>
        <name>Zn(2+)</name>
        <dbReference type="ChEBI" id="CHEBI:29105"/>
    </ligand>
</feature>
<dbReference type="NCBIfam" id="NF007756">
    <property type="entry name" value="PRK10437.1"/>
    <property type="match status" value="1"/>
</dbReference>
<comment type="caution">
    <text evidence="11">The sequence shown here is derived from an EMBL/GenBank/DDBJ whole genome shotgun (WGS) entry which is preliminary data.</text>
</comment>
<comment type="similarity">
    <text evidence="1 10">Belongs to the beta-class carbonic anhydrase family.</text>
</comment>
<keyword evidence="6 10" id="KW-0456">Lyase</keyword>
<dbReference type="InterPro" id="IPR036874">
    <property type="entry name" value="Carbonic_anhydrase_sf"/>
</dbReference>
<dbReference type="CDD" id="cd00883">
    <property type="entry name" value="beta_CA_cladeA"/>
    <property type="match status" value="1"/>
</dbReference>
<dbReference type="GO" id="GO:0008270">
    <property type="term" value="F:zinc ion binding"/>
    <property type="evidence" value="ECO:0007669"/>
    <property type="project" value="UniProtKB-UniRule"/>
</dbReference>
<evidence type="ECO:0000256" key="2">
    <source>
        <dbReference type="ARBA" id="ARBA00012925"/>
    </source>
</evidence>
<dbReference type="SUPFAM" id="SSF53056">
    <property type="entry name" value="beta-carbonic anhydrase, cab"/>
    <property type="match status" value="1"/>
</dbReference>
<dbReference type="Proteomes" id="UP000481153">
    <property type="component" value="Unassembled WGS sequence"/>
</dbReference>
<evidence type="ECO:0000313" key="12">
    <source>
        <dbReference type="Proteomes" id="UP000481153"/>
    </source>
</evidence>
<dbReference type="EMBL" id="VJMJ01000076">
    <property type="protein sequence ID" value="KAF0738359.1"/>
    <property type="molecule type" value="Genomic_DNA"/>
</dbReference>
<name>A0A6G0XE07_9STRA</name>
<comment type="catalytic activity">
    <reaction evidence="8 10">
        <text>hydrogencarbonate + H(+) = CO2 + H2O</text>
        <dbReference type="Rhea" id="RHEA:10748"/>
        <dbReference type="ChEBI" id="CHEBI:15377"/>
        <dbReference type="ChEBI" id="CHEBI:15378"/>
        <dbReference type="ChEBI" id="CHEBI:16526"/>
        <dbReference type="ChEBI" id="CHEBI:17544"/>
        <dbReference type="EC" id="4.2.1.1"/>
    </reaction>
</comment>
<keyword evidence="5 9" id="KW-0862">Zinc</keyword>
<organism evidence="11 12">
    <name type="scientific">Aphanomyces euteiches</name>
    <dbReference type="NCBI Taxonomy" id="100861"/>
    <lineage>
        <taxon>Eukaryota</taxon>
        <taxon>Sar</taxon>
        <taxon>Stramenopiles</taxon>
        <taxon>Oomycota</taxon>
        <taxon>Saprolegniomycetes</taxon>
        <taxon>Saprolegniales</taxon>
        <taxon>Verrucalvaceae</taxon>
        <taxon>Aphanomyces</taxon>
    </lineage>
</organism>
<comment type="cofactor">
    <cofactor evidence="9">
        <name>Zn(2+)</name>
        <dbReference type="ChEBI" id="CHEBI:29105"/>
    </cofactor>
    <text evidence="9">Binds 1 zinc ion per subunit.</text>
</comment>
<reference evidence="11 12" key="1">
    <citation type="submission" date="2019-07" db="EMBL/GenBank/DDBJ databases">
        <title>Genomics analysis of Aphanomyces spp. identifies a new class of oomycete effector associated with host adaptation.</title>
        <authorList>
            <person name="Gaulin E."/>
        </authorList>
    </citation>
    <scope>NUCLEOTIDE SEQUENCE [LARGE SCALE GENOMIC DNA]</scope>
    <source>
        <strain evidence="11 12">ATCC 201684</strain>
    </source>
</reference>
<evidence type="ECO:0000256" key="7">
    <source>
        <dbReference type="ARBA" id="ARBA00031969"/>
    </source>
</evidence>
<dbReference type="PROSITE" id="PS00704">
    <property type="entry name" value="PROK_CO2_ANHYDRASE_1"/>
    <property type="match status" value="1"/>
</dbReference>
<keyword evidence="4 9" id="KW-0479">Metal-binding</keyword>
<dbReference type="PROSITE" id="PS00705">
    <property type="entry name" value="PROK_CO2_ANHYDRASE_2"/>
    <property type="match status" value="1"/>
</dbReference>
<protein>
    <recommendedName>
        <fullName evidence="3 10">Carbonic anhydrase</fullName>
        <ecNumber evidence="2 10">4.2.1.1</ecNumber>
    </recommendedName>
    <alternativeName>
        <fullName evidence="7 10">Carbonate dehydratase</fullName>
    </alternativeName>
</protein>
<evidence type="ECO:0000313" key="11">
    <source>
        <dbReference type="EMBL" id="KAF0738359.1"/>
    </source>
</evidence>
<evidence type="ECO:0000256" key="1">
    <source>
        <dbReference type="ARBA" id="ARBA00006217"/>
    </source>
</evidence>
<evidence type="ECO:0000256" key="9">
    <source>
        <dbReference type="PIRSR" id="PIRSR601765-1"/>
    </source>
</evidence>
<evidence type="ECO:0000256" key="10">
    <source>
        <dbReference type="RuleBase" id="RU003956"/>
    </source>
</evidence>
<dbReference type="SMART" id="SM00947">
    <property type="entry name" value="Pro_CA"/>
    <property type="match status" value="1"/>
</dbReference>
<dbReference type="Pfam" id="PF00484">
    <property type="entry name" value="Pro_CA"/>
    <property type="match status" value="1"/>
</dbReference>
<dbReference type="GO" id="GO:0004089">
    <property type="term" value="F:carbonate dehydratase activity"/>
    <property type="evidence" value="ECO:0007669"/>
    <property type="project" value="UniProtKB-UniRule"/>
</dbReference>
<dbReference type="GO" id="GO:0015976">
    <property type="term" value="P:carbon utilization"/>
    <property type="evidence" value="ECO:0007669"/>
    <property type="project" value="InterPro"/>
</dbReference>
<dbReference type="InterPro" id="IPR001765">
    <property type="entry name" value="Carbonic_anhydrase"/>
</dbReference>
<evidence type="ECO:0000256" key="8">
    <source>
        <dbReference type="ARBA" id="ARBA00048348"/>
    </source>
</evidence>
<feature type="binding site" evidence="9">
    <location>
        <position position="63"/>
    </location>
    <ligand>
        <name>Zn(2+)</name>
        <dbReference type="ChEBI" id="CHEBI:29105"/>
    </ligand>
</feature>
<proteinExistence type="inferred from homology"/>